<feature type="compositionally biased region" description="Basic residues" evidence="1">
    <location>
        <begin position="344"/>
        <end position="353"/>
    </location>
</feature>
<reference evidence="3" key="1">
    <citation type="journal article" date="2023" name="Mol. Phylogenet. Evol.">
        <title>Genome-scale phylogeny and comparative genomics of the fungal order Sordariales.</title>
        <authorList>
            <person name="Hensen N."/>
            <person name="Bonometti L."/>
            <person name="Westerberg I."/>
            <person name="Brannstrom I.O."/>
            <person name="Guillou S."/>
            <person name="Cros-Aarteil S."/>
            <person name="Calhoun S."/>
            <person name="Haridas S."/>
            <person name="Kuo A."/>
            <person name="Mondo S."/>
            <person name="Pangilinan J."/>
            <person name="Riley R."/>
            <person name="LaButti K."/>
            <person name="Andreopoulos B."/>
            <person name="Lipzen A."/>
            <person name="Chen C."/>
            <person name="Yan M."/>
            <person name="Daum C."/>
            <person name="Ng V."/>
            <person name="Clum A."/>
            <person name="Steindorff A."/>
            <person name="Ohm R.A."/>
            <person name="Martin F."/>
            <person name="Silar P."/>
            <person name="Natvig D.O."/>
            <person name="Lalanne C."/>
            <person name="Gautier V."/>
            <person name="Ament-Velasquez S.L."/>
            <person name="Kruys A."/>
            <person name="Hutchinson M.I."/>
            <person name="Powell A.J."/>
            <person name="Barry K."/>
            <person name="Miller A.N."/>
            <person name="Grigoriev I.V."/>
            <person name="Debuchy R."/>
            <person name="Gladieux P."/>
            <person name="Hiltunen Thoren M."/>
            <person name="Johannesson H."/>
        </authorList>
    </citation>
    <scope>NUCLEOTIDE SEQUENCE</scope>
    <source>
        <strain evidence="3">CBS 990.96</strain>
    </source>
</reference>
<evidence type="ECO:0000313" key="3">
    <source>
        <dbReference type="EMBL" id="KAK4230588.1"/>
    </source>
</evidence>
<dbReference type="AlphaFoldDB" id="A0AAN7BX70"/>
<feature type="compositionally biased region" description="Low complexity" evidence="1">
    <location>
        <begin position="310"/>
        <end position="322"/>
    </location>
</feature>
<accession>A0AAN7BX70</accession>
<protein>
    <submittedName>
        <fullName evidence="3">Uncharacterized protein</fullName>
    </submittedName>
</protein>
<keyword evidence="4" id="KW-1185">Reference proteome</keyword>
<evidence type="ECO:0000256" key="1">
    <source>
        <dbReference type="SAM" id="MobiDB-lite"/>
    </source>
</evidence>
<feature type="transmembrane region" description="Helical" evidence="2">
    <location>
        <begin position="895"/>
        <end position="919"/>
    </location>
</feature>
<dbReference type="PANTHER" id="PTHR35394">
    <property type="entry name" value="DUF3176 DOMAIN-CONTAINING PROTEIN"/>
    <property type="match status" value="1"/>
</dbReference>
<comment type="caution">
    <text evidence="3">The sequence shown here is derived from an EMBL/GenBank/DDBJ whole genome shotgun (WGS) entry which is preliminary data.</text>
</comment>
<dbReference type="PANTHER" id="PTHR35394:SF5">
    <property type="entry name" value="DUF3176 DOMAIN-CONTAINING PROTEIN"/>
    <property type="match status" value="1"/>
</dbReference>
<organism evidence="3 4">
    <name type="scientific">Podospora fimiseda</name>
    <dbReference type="NCBI Taxonomy" id="252190"/>
    <lineage>
        <taxon>Eukaryota</taxon>
        <taxon>Fungi</taxon>
        <taxon>Dikarya</taxon>
        <taxon>Ascomycota</taxon>
        <taxon>Pezizomycotina</taxon>
        <taxon>Sordariomycetes</taxon>
        <taxon>Sordariomycetidae</taxon>
        <taxon>Sordariales</taxon>
        <taxon>Podosporaceae</taxon>
        <taxon>Podospora</taxon>
    </lineage>
</organism>
<feature type="compositionally biased region" description="Polar residues" evidence="1">
    <location>
        <begin position="99"/>
        <end position="131"/>
    </location>
</feature>
<feature type="compositionally biased region" description="Low complexity" evidence="1">
    <location>
        <begin position="179"/>
        <end position="194"/>
    </location>
</feature>
<feature type="compositionally biased region" description="Low complexity" evidence="1">
    <location>
        <begin position="41"/>
        <end position="56"/>
    </location>
</feature>
<name>A0AAN7BX70_9PEZI</name>
<feature type="transmembrane region" description="Helical" evidence="2">
    <location>
        <begin position="464"/>
        <end position="484"/>
    </location>
</feature>
<keyword evidence="2" id="KW-1133">Transmembrane helix</keyword>
<gene>
    <name evidence="3" type="ORF">QBC38DRAFT_356708</name>
</gene>
<evidence type="ECO:0000256" key="2">
    <source>
        <dbReference type="SAM" id="Phobius"/>
    </source>
</evidence>
<proteinExistence type="predicted"/>
<evidence type="ECO:0000313" key="4">
    <source>
        <dbReference type="Proteomes" id="UP001301958"/>
    </source>
</evidence>
<dbReference type="EMBL" id="MU865298">
    <property type="protein sequence ID" value="KAK4230588.1"/>
    <property type="molecule type" value="Genomic_DNA"/>
</dbReference>
<keyword evidence="2" id="KW-0812">Transmembrane</keyword>
<feature type="compositionally biased region" description="Basic and acidic residues" evidence="1">
    <location>
        <begin position="958"/>
        <end position="972"/>
    </location>
</feature>
<dbReference type="Proteomes" id="UP001301958">
    <property type="component" value="Unassembled WGS sequence"/>
</dbReference>
<feature type="transmembrane region" description="Helical" evidence="2">
    <location>
        <begin position="496"/>
        <end position="517"/>
    </location>
</feature>
<feature type="region of interest" description="Disordered" evidence="1">
    <location>
        <begin position="949"/>
        <end position="994"/>
    </location>
</feature>
<reference evidence="3" key="2">
    <citation type="submission" date="2023-05" db="EMBL/GenBank/DDBJ databases">
        <authorList>
            <consortium name="Lawrence Berkeley National Laboratory"/>
            <person name="Steindorff A."/>
            <person name="Hensen N."/>
            <person name="Bonometti L."/>
            <person name="Westerberg I."/>
            <person name="Brannstrom I.O."/>
            <person name="Guillou S."/>
            <person name="Cros-Aarteil S."/>
            <person name="Calhoun S."/>
            <person name="Haridas S."/>
            <person name="Kuo A."/>
            <person name="Mondo S."/>
            <person name="Pangilinan J."/>
            <person name="Riley R."/>
            <person name="Labutti K."/>
            <person name="Andreopoulos B."/>
            <person name="Lipzen A."/>
            <person name="Chen C."/>
            <person name="Yanf M."/>
            <person name="Daum C."/>
            <person name="Ng V."/>
            <person name="Clum A."/>
            <person name="Ohm R."/>
            <person name="Martin F."/>
            <person name="Silar P."/>
            <person name="Natvig D."/>
            <person name="Lalanne C."/>
            <person name="Gautier V."/>
            <person name="Ament-Velasquez S.L."/>
            <person name="Kruys A."/>
            <person name="Hutchinson M.I."/>
            <person name="Powell A.J."/>
            <person name="Barry K."/>
            <person name="Miller A.N."/>
            <person name="Grigoriev I.V."/>
            <person name="Debuchy R."/>
            <person name="Gladieux P."/>
            <person name="Thoren M.H."/>
            <person name="Johannesson H."/>
        </authorList>
    </citation>
    <scope>NUCLEOTIDE SEQUENCE</scope>
    <source>
        <strain evidence="3">CBS 990.96</strain>
    </source>
</reference>
<sequence length="1011" mass="109110">MPPGGADDRYYLGRDGYYNYNDDASNDNYQPYYPGAEGKGAAATPPIAATASSSRADLIPPTRKPVPTVRTATSAIGGSSAAAADQVSPLEVTRRDGLTRNQSINATLSPQRVGTVSSGGRHTVSPASSIHQENDDIDNDNDAGRQQQHSQQHYVAYVGGGLTPSPPHHQDAAQKNWHAAPQQAQYQGWPQQQQSLDASVPRTMVPQDQSQQTQWYFDNNNNNPLAQHPVQPIVDWPAVQPEPPAGNADNVSDDDEIPHPLPQPWRGSRDLEELAMARVRAAQPGKPPIRTSYGPNASPPPPAPPPKSPPILAAAAASRAQSINTRPTIVTIPPASPPASGQTHHQRPKHHGRTVSAPTTRQRAGGRGPFMHYEDLDYFNPGPEAGSTPEQAKDESQVGIAPARADTFPDETPIDDDGLKRKERKRAKKQWDRQQRKRNKAIREGGSGGCAAFLNYCTHWLPELFCWLLSLLCFVAIVVVLKVYDGRELSDWPLAVSLNTLVAFLTAICQVALAIPLSEGISQLKWNSFARGDKPLADFQTFEDAKRGPVGSAKLLLKRKGRVLGMSAAFAMFTSFLLSPLTQAAITYPSRSILTVGAATVPKTESYAHQQPYTRLDPLEKQAIQLGLLQPPSSPISPLQPSCSTGSCSFSNFSSLAICSSTSDISNRLSLSNPTGTPCNASLPNGVFLFSTNPLTPFLNISSSKTNSTSFLPTTSILSITFDQGRLSSGIANFFLIYSTGGINTTFKASEVLFHFCVNTYSISVLDGVSTTEIVHSSSLFSDDGTLSRRQQQQDTYQVNREDVSILNKYLVSIFRGTFSNQSGISTSLLSETFGLSLFSSSSDSPLQTSEEVITNITSNIATSLSNTIRSSSSSSSSSNIINGTAQTSSQHIHIIWPFLSFLGLQIFLVSIFLLGIMVQTAVWDVVILKGGDGLQGLMSLSFEDKKKLEEEEQEESDEKKSGKRNEKEKLKGVRARFVRKGSSGSGGGNQWGLEVCKDETIGGAGRGEAG</sequence>
<dbReference type="Pfam" id="PF11374">
    <property type="entry name" value="DUF3176"/>
    <property type="match status" value="1"/>
</dbReference>
<feature type="compositionally biased region" description="Polar residues" evidence="1">
    <location>
        <begin position="144"/>
        <end position="153"/>
    </location>
</feature>
<keyword evidence="2" id="KW-0472">Membrane</keyword>
<feature type="region of interest" description="Disordered" evidence="1">
    <location>
        <begin position="282"/>
        <end position="441"/>
    </location>
</feature>
<dbReference type="InterPro" id="IPR021514">
    <property type="entry name" value="DUF3176"/>
</dbReference>
<feature type="region of interest" description="Disordered" evidence="1">
    <location>
        <begin position="239"/>
        <end position="266"/>
    </location>
</feature>
<feature type="region of interest" description="Disordered" evidence="1">
    <location>
        <begin position="22"/>
        <end position="194"/>
    </location>
</feature>
<feature type="compositionally biased region" description="Low complexity" evidence="1">
    <location>
        <begin position="65"/>
        <end position="84"/>
    </location>
</feature>
<feature type="compositionally biased region" description="Pro residues" evidence="1">
    <location>
        <begin position="297"/>
        <end position="309"/>
    </location>
</feature>